<dbReference type="Gene3D" id="3.10.10.10">
    <property type="entry name" value="HIV Type 1 Reverse Transcriptase, subunit A, domain 1"/>
    <property type="match status" value="1"/>
</dbReference>
<organism evidence="1 2">
    <name type="scientific">Suillus discolor</name>
    <dbReference type="NCBI Taxonomy" id="1912936"/>
    <lineage>
        <taxon>Eukaryota</taxon>
        <taxon>Fungi</taxon>
        <taxon>Dikarya</taxon>
        <taxon>Basidiomycota</taxon>
        <taxon>Agaricomycotina</taxon>
        <taxon>Agaricomycetes</taxon>
        <taxon>Agaricomycetidae</taxon>
        <taxon>Boletales</taxon>
        <taxon>Suillineae</taxon>
        <taxon>Suillaceae</taxon>
        <taxon>Suillus</taxon>
    </lineage>
</organism>
<keyword evidence="2" id="KW-1185">Reference proteome</keyword>
<accession>A0A9P7JRB5</accession>
<dbReference type="InterPro" id="IPR043128">
    <property type="entry name" value="Rev_trsase/Diguanyl_cyclase"/>
</dbReference>
<name>A0A9P7JRB5_9AGAM</name>
<dbReference type="GeneID" id="64693859"/>
<dbReference type="EMBL" id="JABBWM010000050">
    <property type="protein sequence ID" value="KAG2101588.1"/>
    <property type="molecule type" value="Genomic_DNA"/>
</dbReference>
<reference evidence="1" key="1">
    <citation type="journal article" date="2020" name="New Phytol.">
        <title>Comparative genomics reveals dynamic genome evolution in host specialist ectomycorrhizal fungi.</title>
        <authorList>
            <person name="Lofgren L.A."/>
            <person name="Nguyen N.H."/>
            <person name="Vilgalys R."/>
            <person name="Ruytinx J."/>
            <person name="Liao H.L."/>
            <person name="Branco S."/>
            <person name="Kuo A."/>
            <person name="LaButti K."/>
            <person name="Lipzen A."/>
            <person name="Andreopoulos W."/>
            <person name="Pangilinan J."/>
            <person name="Riley R."/>
            <person name="Hundley H."/>
            <person name="Na H."/>
            <person name="Barry K."/>
            <person name="Grigoriev I.V."/>
            <person name="Stajich J.E."/>
            <person name="Kennedy P.G."/>
        </authorList>
    </citation>
    <scope>NUCLEOTIDE SEQUENCE</scope>
    <source>
        <strain evidence="1">FC423</strain>
    </source>
</reference>
<comment type="caution">
    <text evidence="1">The sequence shown here is derived from an EMBL/GenBank/DDBJ whole genome shotgun (WGS) entry which is preliminary data.</text>
</comment>
<dbReference type="Gene3D" id="3.30.70.270">
    <property type="match status" value="1"/>
</dbReference>
<feature type="non-terminal residue" evidence="1">
    <location>
        <position position="1"/>
    </location>
</feature>
<dbReference type="OrthoDB" id="2369050at2759"/>
<dbReference type="SUPFAM" id="SSF56672">
    <property type="entry name" value="DNA/RNA polymerases"/>
    <property type="match status" value="1"/>
</dbReference>
<dbReference type="InterPro" id="IPR043502">
    <property type="entry name" value="DNA/RNA_pol_sf"/>
</dbReference>
<proteinExistence type="predicted"/>
<gene>
    <name evidence="1" type="ORF">F5147DRAFT_581431</name>
</gene>
<dbReference type="RefSeq" id="XP_041289915.1">
    <property type="nucleotide sequence ID" value="XM_041431600.1"/>
</dbReference>
<evidence type="ECO:0000313" key="1">
    <source>
        <dbReference type="EMBL" id="KAG2101588.1"/>
    </source>
</evidence>
<protein>
    <recommendedName>
        <fullName evidence="3">Reverse transcriptase</fullName>
    </recommendedName>
</protein>
<dbReference type="AlphaFoldDB" id="A0A9P7JRB5"/>
<sequence length="63" mass="7118">EALLDQHVAAGWLQPSSSSFVSPTFLILKKDSTALPRWVNDYCILNTNTIPDNHLLPWIDKIL</sequence>
<dbReference type="Proteomes" id="UP000823399">
    <property type="component" value="Unassembled WGS sequence"/>
</dbReference>
<evidence type="ECO:0008006" key="3">
    <source>
        <dbReference type="Google" id="ProtNLM"/>
    </source>
</evidence>
<evidence type="ECO:0000313" key="2">
    <source>
        <dbReference type="Proteomes" id="UP000823399"/>
    </source>
</evidence>